<dbReference type="InterPro" id="IPR033140">
    <property type="entry name" value="Lipase_GDXG_put_SER_AS"/>
</dbReference>
<dbReference type="PROSITE" id="PS01174">
    <property type="entry name" value="LIPASE_GDXG_SER"/>
    <property type="match status" value="1"/>
</dbReference>
<dbReference type="Proteomes" id="UP001596099">
    <property type="component" value="Unassembled WGS sequence"/>
</dbReference>
<organism evidence="4 5">
    <name type="scientific">Halomarina salina</name>
    <dbReference type="NCBI Taxonomy" id="1872699"/>
    <lineage>
        <taxon>Archaea</taxon>
        <taxon>Methanobacteriati</taxon>
        <taxon>Methanobacteriota</taxon>
        <taxon>Stenosarchaea group</taxon>
        <taxon>Halobacteria</taxon>
        <taxon>Halobacteriales</taxon>
        <taxon>Natronomonadaceae</taxon>
        <taxon>Halomarina</taxon>
    </lineage>
</organism>
<keyword evidence="2 4" id="KW-0378">Hydrolase</keyword>
<dbReference type="EMBL" id="JBHSQH010000002">
    <property type="protein sequence ID" value="MFC5973604.1"/>
    <property type="molecule type" value="Genomic_DNA"/>
</dbReference>
<dbReference type="PANTHER" id="PTHR48081:SF8">
    <property type="entry name" value="ALPHA_BETA HYDROLASE FOLD-3 DOMAIN-CONTAINING PROTEIN-RELATED"/>
    <property type="match status" value="1"/>
</dbReference>
<gene>
    <name evidence="4" type="ORF">ACFPYI_19925</name>
</gene>
<evidence type="ECO:0000256" key="1">
    <source>
        <dbReference type="ARBA" id="ARBA00010515"/>
    </source>
</evidence>
<name>A0ABD5RTF3_9EURY</name>
<evidence type="ECO:0000256" key="2">
    <source>
        <dbReference type="ARBA" id="ARBA00022801"/>
    </source>
</evidence>
<dbReference type="InterPro" id="IPR029058">
    <property type="entry name" value="AB_hydrolase_fold"/>
</dbReference>
<protein>
    <submittedName>
        <fullName evidence="4">Alpha/beta hydrolase</fullName>
    </submittedName>
</protein>
<accession>A0ABD5RTF3</accession>
<dbReference type="FunFam" id="3.40.50.1820:FF:000089">
    <property type="entry name" value="Alpha/beta hydrolase"/>
    <property type="match status" value="1"/>
</dbReference>
<feature type="domain" description="Alpha/beta hydrolase fold-3" evidence="3">
    <location>
        <begin position="79"/>
        <end position="284"/>
    </location>
</feature>
<evidence type="ECO:0000259" key="3">
    <source>
        <dbReference type="Pfam" id="PF07859"/>
    </source>
</evidence>
<evidence type="ECO:0000313" key="4">
    <source>
        <dbReference type="EMBL" id="MFC5973604.1"/>
    </source>
</evidence>
<dbReference type="PROSITE" id="PS00122">
    <property type="entry name" value="CARBOXYLESTERASE_B_1"/>
    <property type="match status" value="1"/>
</dbReference>
<evidence type="ECO:0000313" key="5">
    <source>
        <dbReference type="Proteomes" id="UP001596099"/>
    </source>
</evidence>
<dbReference type="InterPro" id="IPR013094">
    <property type="entry name" value="AB_hydrolase_3"/>
</dbReference>
<dbReference type="AlphaFoldDB" id="A0ABD5RTF3"/>
<keyword evidence="5" id="KW-1185">Reference proteome</keyword>
<dbReference type="SUPFAM" id="SSF53474">
    <property type="entry name" value="alpha/beta-Hydrolases"/>
    <property type="match status" value="1"/>
</dbReference>
<reference evidence="4 5" key="1">
    <citation type="journal article" date="2019" name="Int. J. Syst. Evol. Microbiol.">
        <title>The Global Catalogue of Microorganisms (GCM) 10K type strain sequencing project: providing services to taxonomists for standard genome sequencing and annotation.</title>
        <authorList>
            <consortium name="The Broad Institute Genomics Platform"/>
            <consortium name="The Broad Institute Genome Sequencing Center for Infectious Disease"/>
            <person name="Wu L."/>
            <person name="Ma J."/>
        </authorList>
    </citation>
    <scope>NUCLEOTIDE SEQUENCE [LARGE SCALE GENOMIC DNA]</scope>
    <source>
        <strain evidence="4 5">CGMCC 1.12543</strain>
    </source>
</reference>
<dbReference type="InterPro" id="IPR050300">
    <property type="entry name" value="GDXG_lipolytic_enzyme"/>
</dbReference>
<dbReference type="RefSeq" id="WP_247420670.1">
    <property type="nucleotide sequence ID" value="NZ_JALLGW010000003.1"/>
</dbReference>
<dbReference type="InterPro" id="IPR019826">
    <property type="entry name" value="Carboxylesterase_B_AS"/>
</dbReference>
<comment type="caution">
    <text evidence="4">The sequence shown here is derived from an EMBL/GenBank/DDBJ whole genome shotgun (WGS) entry which is preliminary data.</text>
</comment>
<dbReference type="Pfam" id="PF07859">
    <property type="entry name" value="Abhydrolase_3"/>
    <property type="match status" value="1"/>
</dbReference>
<comment type="similarity">
    <text evidence="1">Belongs to the 'GDXG' lipolytic enzyme family.</text>
</comment>
<proteinExistence type="inferred from homology"/>
<dbReference type="Gene3D" id="3.40.50.1820">
    <property type="entry name" value="alpha/beta hydrolase"/>
    <property type="match status" value="1"/>
</dbReference>
<dbReference type="PANTHER" id="PTHR48081">
    <property type="entry name" value="AB HYDROLASE SUPERFAMILY PROTEIN C4A8.06C"/>
    <property type="match status" value="1"/>
</dbReference>
<sequence length="313" mass="33885">MRAQEPHPEIQAFIDETEDAPAFHEMPMEEVRGMTVGVFSVEEPTPVGEVVDRTIPGEGGELPIRIYVPEGDGPFPVTMFFHGGGFVSGNLESHDELCRVLANDTGVAVVAVDYRLAPEDPFPAAVEDAYTATEWVAENADEFGGDASRLAVAGDSAGGNLAAVVAHMARDRGGPDLRYQLLLYPTVSPHLDWPSAEENGEGYFITAEDLAWFDEQYFEHEIDAMNVYASPLLAADFEDLPPATVVTAGFDPLRDQGVAYAERLEDAGVAVTHHHYDDVIHAFVQMGVAPFGFERSAEAFDDAAGDLRDALAE</sequence>
<dbReference type="GO" id="GO:0016787">
    <property type="term" value="F:hydrolase activity"/>
    <property type="evidence" value="ECO:0007669"/>
    <property type="project" value="UniProtKB-KW"/>
</dbReference>